<accession>A0A9D2HF25</accession>
<dbReference type="NCBIfam" id="TIGR01070">
    <property type="entry name" value="mutS1"/>
    <property type="match status" value="1"/>
</dbReference>
<evidence type="ECO:0000313" key="13">
    <source>
        <dbReference type="EMBL" id="HJA09252.1"/>
    </source>
</evidence>
<evidence type="ECO:0000256" key="9">
    <source>
        <dbReference type="HAMAP-Rule" id="MF_00096"/>
    </source>
</evidence>
<keyword evidence="6 9" id="KW-0238">DNA-binding</keyword>
<proteinExistence type="inferred from homology"/>
<dbReference type="InterPro" id="IPR016151">
    <property type="entry name" value="DNA_mismatch_repair_MutS_N"/>
</dbReference>
<dbReference type="SMART" id="SM00534">
    <property type="entry name" value="MUTSac"/>
    <property type="match status" value="1"/>
</dbReference>
<dbReference type="InterPro" id="IPR036678">
    <property type="entry name" value="MutS_con_dom_sf"/>
</dbReference>
<keyword evidence="5 9" id="KW-0067">ATP-binding</keyword>
<evidence type="ECO:0000256" key="1">
    <source>
        <dbReference type="ARBA" id="ARBA00006271"/>
    </source>
</evidence>
<dbReference type="InterPro" id="IPR000432">
    <property type="entry name" value="DNA_mismatch_repair_MutS_C"/>
</dbReference>
<dbReference type="PANTHER" id="PTHR11361">
    <property type="entry name" value="DNA MISMATCH REPAIR PROTEIN MUTS FAMILY MEMBER"/>
    <property type="match status" value="1"/>
</dbReference>
<keyword evidence="11" id="KW-0175">Coiled coil</keyword>
<dbReference type="Proteomes" id="UP000824225">
    <property type="component" value="Unassembled WGS sequence"/>
</dbReference>
<dbReference type="GO" id="GO:0030983">
    <property type="term" value="F:mismatched DNA binding"/>
    <property type="evidence" value="ECO:0007669"/>
    <property type="project" value="InterPro"/>
</dbReference>
<dbReference type="Gene3D" id="1.10.1420.10">
    <property type="match status" value="2"/>
</dbReference>
<feature type="domain" description="DNA mismatch repair proteins mutS family" evidence="12">
    <location>
        <begin position="712"/>
        <end position="728"/>
    </location>
</feature>
<evidence type="ECO:0000256" key="7">
    <source>
        <dbReference type="ARBA" id="ARBA00023204"/>
    </source>
</evidence>
<reference evidence="13" key="2">
    <citation type="submission" date="2021-04" db="EMBL/GenBank/DDBJ databases">
        <authorList>
            <person name="Gilroy R."/>
        </authorList>
    </citation>
    <scope>NUCLEOTIDE SEQUENCE</scope>
    <source>
        <strain evidence="13">CHK186-16707</strain>
    </source>
</reference>
<dbReference type="AlphaFoldDB" id="A0A9D2HF25"/>
<evidence type="ECO:0000256" key="6">
    <source>
        <dbReference type="ARBA" id="ARBA00023125"/>
    </source>
</evidence>
<dbReference type="GO" id="GO:0006298">
    <property type="term" value="P:mismatch repair"/>
    <property type="evidence" value="ECO:0007669"/>
    <property type="project" value="UniProtKB-UniRule"/>
</dbReference>
<evidence type="ECO:0000256" key="3">
    <source>
        <dbReference type="ARBA" id="ARBA00022741"/>
    </source>
</evidence>
<dbReference type="PROSITE" id="PS00486">
    <property type="entry name" value="DNA_MISMATCH_REPAIR_2"/>
    <property type="match status" value="1"/>
</dbReference>
<dbReference type="FunFam" id="3.40.1170.10:FF:000001">
    <property type="entry name" value="DNA mismatch repair protein MutS"/>
    <property type="match status" value="1"/>
</dbReference>
<dbReference type="PANTHER" id="PTHR11361:SF34">
    <property type="entry name" value="DNA MISMATCH REPAIR PROTEIN MSH1, MITOCHONDRIAL"/>
    <property type="match status" value="1"/>
</dbReference>
<dbReference type="InterPro" id="IPR007696">
    <property type="entry name" value="DNA_mismatch_repair_MutS_core"/>
</dbReference>
<dbReference type="SUPFAM" id="SSF55271">
    <property type="entry name" value="DNA repair protein MutS, domain I"/>
    <property type="match status" value="1"/>
</dbReference>
<dbReference type="Pfam" id="PF05192">
    <property type="entry name" value="MutS_III"/>
    <property type="match status" value="1"/>
</dbReference>
<dbReference type="GO" id="GO:0140664">
    <property type="term" value="F:ATP-dependent DNA damage sensor activity"/>
    <property type="evidence" value="ECO:0007669"/>
    <property type="project" value="InterPro"/>
</dbReference>
<dbReference type="Gene3D" id="3.30.420.110">
    <property type="entry name" value="MutS, connector domain"/>
    <property type="match status" value="1"/>
</dbReference>
<dbReference type="Pfam" id="PF00488">
    <property type="entry name" value="MutS_V"/>
    <property type="match status" value="1"/>
</dbReference>
<evidence type="ECO:0000256" key="2">
    <source>
        <dbReference type="ARBA" id="ARBA00021982"/>
    </source>
</evidence>
<dbReference type="InterPro" id="IPR007695">
    <property type="entry name" value="DNA_mismatch_repair_MutS-lik_N"/>
</dbReference>
<feature type="binding site" evidence="9">
    <location>
        <begin position="638"/>
        <end position="645"/>
    </location>
    <ligand>
        <name>ATP</name>
        <dbReference type="ChEBI" id="CHEBI:30616"/>
    </ligand>
</feature>
<dbReference type="InterPro" id="IPR007861">
    <property type="entry name" value="DNA_mismatch_repair_MutS_clamp"/>
</dbReference>
<dbReference type="InterPro" id="IPR017261">
    <property type="entry name" value="DNA_mismatch_repair_MutS/MSH"/>
</dbReference>
<evidence type="ECO:0000256" key="8">
    <source>
        <dbReference type="ARBA" id="ARBA00024647"/>
    </source>
</evidence>
<keyword evidence="7 9" id="KW-0234">DNA repair</keyword>
<dbReference type="InterPro" id="IPR036187">
    <property type="entry name" value="DNA_mismatch_repair_MutS_sf"/>
</dbReference>
<dbReference type="Pfam" id="PF01624">
    <property type="entry name" value="MutS_I"/>
    <property type="match status" value="1"/>
</dbReference>
<sequence length="898" mass="100232">MSQTIMPPKITPMYEQYMRIKEDYPDALLFYRMGDFYELFFGDAEIAARELQLALTSRSKSEAGVPMCGVPWHAAEAYISQLVEKGYKIAVCDQVEDPRTAKGLVKRAVTRVVTAGTALEDANLEAKAHNYLGALFWSETSGAGGFAWMDVSTGAWSGLQSTKAAELWQWVLKLGPRELLFPDQAEAPASLKLQSGIQLVRVPFRSHFEPKQALARVLAAQGVAEAGALGLDRRPELAQACGALIAYLEQTQKQDPAHLAPFHPLDVGRYLILDEITERNLELFRRLDGRKGMGTLWGVLDQTCTPMGGRLLEERLRYPWRELGPITETQEVVSLMVEAPRLRLELRNALDSVYDIERLSTRVSLNRCQPRDLAALRESLSSLPAVRDALLLREDGLPTAEEARGDCLPPALFRLVRRWDDMSDLADLLNRALVDELPVQVTDGGLFRQGYNAELDELLDLVEHGESRLQALLREEQVACNMPKLKLGFNRVFGYYFELTKAQQTGPVPEHFQRRQTLANAERFTTERLKELEERLLSAAESRKSLEYKLYQELRLQLAEARPRLLFMADMLAQIDYWQSLAEVAARQNWCRPTLHEGPEISIREGRHPVVEAVIGRASFIPNDLHMDPERRLVLITGPNMAGKSTVLRQTAILCILAQMGSFVPAAEAKMGLVDRVFSRVGASDNLAQGQSTFMVEMMETARILRQATKRSLVILDEIGRGTSTFDGLALAWAVVEELARRAGGGIRTLFATHYHELTSLDGLIPGVYNMNIGVREWNGDIVFLRRLLPGPADRSYGIEVARLAGVPTPVVQRAREILARLEQSRGKANVVRLEAMSLPGLTKVAPPAPEPRPEAPAPVHPLLLALRDLNPDTLSPMAALKLLSDWKTAWGDPRDKS</sequence>
<evidence type="ECO:0000256" key="11">
    <source>
        <dbReference type="SAM" id="Coils"/>
    </source>
</evidence>
<comment type="function">
    <text evidence="8 9">This protein is involved in the repair of mismatches in DNA. It is possible that it carries out the mismatch recognition step. This protein has a weak ATPase activity.</text>
</comment>
<keyword evidence="4 9" id="KW-0227">DNA damage</keyword>
<reference evidence="13" key="1">
    <citation type="journal article" date="2021" name="PeerJ">
        <title>Extensive microbial diversity within the chicken gut microbiome revealed by metagenomics and culture.</title>
        <authorList>
            <person name="Gilroy R."/>
            <person name="Ravi A."/>
            <person name="Getino M."/>
            <person name="Pursley I."/>
            <person name="Horton D.L."/>
            <person name="Alikhan N.F."/>
            <person name="Baker D."/>
            <person name="Gharbi K."/>
            <person name="Hall N."/>
            <person name="Watson M."/>
            <person name="Adriaenssens E.M."/>
            <person name="Foster-Nyarko E."/>
            <person name="Jarju S."/>
            <person name="Secka A."/>
            <person name="Antonio M."/>
            <person name="Oren A."/>
            <person name="Chaudhuri R.R."/>
            <person name="La Ragione R."/>
            <person name="Hildebrand F."/>
            <person name="Pallen M.J."/>
        </authorList>
    </citation>
    <scope>NUCLEOTIDE SEQUENCE</scope>
    <source>
        <strain evidence="13">CHK186-16707</strain>
    </source>
</reference>
<dbReference type="Gene3D" id="3.40.1170.10">
    <property type="entry name" value="DNA repair protein MutS, domain I"/>
    <property type="match status" value="1"/>
</dbReference>
<dbReference type="GO" id="GO:0005524">
    <property type="term" value="F:ATP binding"/>
    <property type="evidence" value="ECO:0007669"/>
    <property type="project" value="UniProtKB-UniRule"/>
</dbReference>
<dbReference type="NCBIfam" id="NF003810">
    <property type="entry name" value="PRK05399.1"/>
    <property type="match status" value="1"/>
</dbReference>
<dbReference type="Pfam" id="PF05188">
    <property type="entry name" value="MutS_II"/>
    <property type="match status" value="1"/>
</dbReference>
<dbReference type="PIRSF" id="PIRSF037677">
    <property type="entry name" value="DNA_mis_repair_Msh6"/>
    <property type="match status" value="1"/>
</dbReference>
<dbReference type="SUPFAM" id="SSF53150">
    <property type="entry name" value="DNA repair protein MutS, domain II"/>
    <property type="match status" value="1"/>
</dbReference>
<comment type="similarity">
    <text evidence="1 9 10">Belongs to the DNA mismatch repair MutS family.</text>
</comment>
<evidence type="ECO:0000256" key="4">
    <source>
        <dbReference type="ARBA" id="ARBA00022763"/>
    </source>
</evidence>
<evidence type="ECO:0000256" key="10">
    <source>
        <dbReference type="RuleBase" id="RU003756"/>
    </source>
</evidence>
<dbReference type="CDD" id="cd03284">
    <property type="entry name" value="ABC_MutS1"/>
    <property type="match status" value="1"/>
</dbReference>
<dbReference type="SMART" id="SM00533">
    <property type="entry name" value="MUTSd"/>
    <property type="match status" value="1"/>
</dbReference>
<dbReference type="EMBL" id="DXAN01000028">
    <property type="protein sequence ID" value="HJA09252.1"/>
    <property type="molecule type" value="Genomic_DNA"/>
</dbReference>
<protein>
    <recommendedName>
        <fullName evidence="2 9">DNA mismatch repair protein MutS</fullName>
    </recommendedName>
</protein>
<evidence type="ECO:0000256" key="5">
    <source>
        <dbReference type="ARBA" id="ARBA00022840"/>
    </source>
</evidence>
<dbReference type="InterPro" id="IPR007860">
    <property type="entry name" value="DNA_mmatch_repair_MutS_con_dom"/>
</dbReference>
<organism evidence="13 14">
    <name type="scientific">Candidatus Mailhella merdigallinarum</name>
    <dbReference type="NCBI Taxonomy" id="2838658"/>
    <lineage>
        <taxon>Bacteria</taxon>
        <taxon>Pseudomonadati</taxon>
        <taxon>Thermodesulfobacteriota</taxon>
        <taxon>Desulfovibrionia</taxon>
        <taxon>Desulfovibrionales</taxon>
        <taxon>Desulfovibrionaceae</taxon>
        <taxon>Mailhella</taxon>
    </lineage>
</organism>
<dbReference type="Gene3D" id="3.40.50.300">
    <property type="entry name" value="P-loop containing nucleotide triphosphate hydrolases"/>
    <property type="match status" value="1"/>
</dbReference>
<dbReference type="GO" id="GO:0005829">
    <property type="term" value="C:cytosol"/>
    <property type="evidence" value="ECO:0007669"/>
    <property type="project" value="TreeGrafter"/>
</dbReference>
<comment type="caution">
    <text evidence="13">The sequence shown here is derived from an EMBL/GenBank/DDBJ whole genome shotgun (WGS) entry which is preliminary data.</text>
</comment>
<dbReference type="Pfam" id="PF05190">
    <property type="entry name" value="MutS_IV"/>
    <property type="match status" value="1"/>
</dbReference>
<dbReference type="GO" id="GO:0003684">
    <property type="term" value="F:damaged DNA binding"/>
    <property type="evidence" value="ECO:0007669"/>
    <property type="project" value="UniProtKB-UniRule"/>
</dbReference>
<dbReference type="SUPFAM" id="SSF52540">
    <property type="entry name" value="P-loop containing nucleoside triphosphate hydrolases"/>
    <property type="match status" value="1"/>
</dbReference>
<gene>
    <name evidence="9 13" type="primary">mutS</name>
    <name evidence="13" type="ORF">H9962_08710</name>
</gene>
<dbReference type="InterPro" id="IPR027417">
    <property type="entry name" value="P-loop_NTPase"/>
</dbReference>
<feature type="coiled-coil region" evidence="11">
    <location>
        <begin position="515"/>
        <end position="549"/>
    </location>
</feature>
<evidence type="ECO:0000313" key="14">
    <source>
        <dbReference type="Proteomes" id="UP000824225"/>
    </source>
</evidence>
<dbReference type="FunFam" id="3.40.50.300:FF:000870">
    <property type="entry name" value="MutS protein homolog 4"/>
    <property type="match status" value="1"/>
</dbReference>
<dbReference type="InterPro" id="IPR005748">
    <property type="entry name" value="DNA_mismatch_repair_MutS"/>
</dbReference>
<evidence type="ECO:0000259" key="12">
    <source>
        <dbReference type="PROSITE" id="PS00486"/>
    </source>
</evidence>
<keyword evidence="3 9" id="KW-0547">Nucleotide-binding</keyword>
<dbReference type="InterPro" id="IPR045076">
    <property type="entry name" value="MutS"/>
</dbReference>
<dbReference type="SUPFAM" id="SSF48334">
    <property type="entry name" value="DNA repair protein MutS, domain III"/>
    <property type="match status" value="1"/>
</dbReference>
<name>A0A9D2HF25_9BACT</name>
<dbReference type="HAMAP" id="MF_00096">
    <property type="entry name" value="MutS"/>
    <property type="match status" value="1"/>
</dbReference>